<organism evidence="1 2">
    <name type="scientific">Mogibacterium timidum</name>
    <dbReference type="NCBI Taxonomy" id="35519"/>
    <lineage>
        <taxon>Bacteria</taxon>
        <taxon>Bacillati</taxon>
        <taxon>Bacillota</taxon>
        <taxon>Clostridia</taxon>
        <taxon>Peptostreptococcales</taxon>
        <taxon>Anaerovoracaceae</taxon>
        <taxon>Mogibacterium</taxon>
    </lineage>
</organism>
<name>A0A7Y8VQW4_9FIRM</name>
<dbReference type="RefSeq" id="WP_156918864.1">
    <property type="nucleotide sequence ID" value="NZ_CAUUGE010000005.1"/>
</dbReference>
<proteinExistence type="predicted"/>
<gene>
    <name evidence="1" type="ORF">HW270_02410</name>
</gene>
<dbReference type="Proteomes" id="UP000526307">
    <property type="component" value="Unassembled WGS sequence"/>
</dbReference>
<comment type="caution">
    <text evidence="1">The sequence shown here is derived from an EMBL/GenBank/DDBJ whole genome shotgun (WGS) entry which is preliminary data.</text>
</comment>
<evidence type="ECO:0000313" key="1">
    <source>
        <dbReference type="EMBL" id="NWO22933.1"/>
    </source>
</evidence>
<dbReference type="AlphaFoldDB" id="A0A7Y8VQW4"/>
<evidence type="ECO:0000313" key="2">
    <source>
        <dbReference type="Proteomes" id="UP000526307"/>
    </source>
</evidence>
<accession>A0A7Y8VQW4</accession>
<protein>
    <submittedName>
        <fullName evidence="1">Uncharacterized protein</fullName>
    </submittedName>
</protein>
<keyword evidence="2" id="KW-1185">Reference proteome</keyword>
<dbReference type="EMBL" id="JABXYR010000001">
    <property type="protein sequence ID" value="NWO22933.1"/>
    <property type="molecule type" value="Genomic_DNA"/>
</dbReference>
<reference evidence="1 2" key="1">
    <citation type="submission" date="2020-06" db="EMBL/GenBank/DDBJ databases">
        <title>Mogibacterium timidum strain W9173 genomic sequence.</title>
        <authorList>
            <person name="Wade W.G."/>
            <person name="Johnston C.D."/>
            <person name="Chen T."/>
            <person name="Dewhirst F.E."/>
        </authorList>
    </citation>
    <scope>NUCLEOTIDE SEQUENCE [LARGE SCALE GENOMIC DNA]</scope>
    <source>
        <strain evidence="1 2">W9173</strain>
    </source>
</reference>
<sequence length="57" mass="6295">MEGKKYREAFNNNVPDGYDADTYIIKCPVCNKEFQASPGDALCPECGAELSFSVDEN</sequence>